<evidence type="ECO:0000313" key="4">
    <source>
        <dbReference type="Proteomes" id="UP001172457"/>
    </source>
</evidence>
<dbReference type="Proteomes" id="UP001172457">
    <property type="component" value="Chromosome 3"/>
</dbReference>
<dbReference type="PANTHER" id="PTHR24073">
    <property type="entry name" value="DRAB5-RELATED"/>
    <property type="match status" value="1"/>
</dbReference>
<dbReference type="GO" id="GO:0005525">
    <property type="term" value="F:GTP binding"/>
    <property type="evidence" value="ECO:0007669"/>
    <property type="project" value="UniProtKB-KW"/>
</dbReference>
<keyword evidence="4" id="KW-1185">Reference proteome</keyword>
<comment type="caution">
    <text evidence="3">The sequence shown here is derived from an EMBL/GenBank/DDBJ whole genome shotgun (WGS) entry which is preliminary data.</text>
</comment>
<accession>A0AA38TSL9</accession>
<reference evidence="3" key="1">
    <citation type="submission" date="2023-03" db="EMBL/GenBank/DDBJ databases">
        <title>Chromosome-scale reference genome and RAD-based genetic map of yellow starthistle (Centaurea solstitialis) reveal putative structural variation and QTLs associated with invader traits.</title>
        <authorList>
            <person name="Reatini B."/>
            <person name="Cang F.A."/>
            <person name="Jiang Q."/>
            <person name="Mckibben M.T.W."/>
            <person name="Barker M.S."/>
            <person name="Rieseberg L.H."/>
            <person name="Dlugosch K.M."/>
        </authorList>
    </citation>
    <scope>NUCLEOTIDE SEQUENCE</scope>
    <source>
        <strain evidence="3">CAN-66</strain>
        <tissue evidence="3">Leaf</tissue>
    </source>
</reference>
<evidence type="ECO:0000313" key="3">
    <source>
        <dbReference type="EMBL" id="KAJ9555938.1"/>
    </source>
</evidence>
<dbReference type="EMBL" id="JARYMX010000003">
    <property type="protein sequence ID" value="KAJ9555938.1"/>
    <property type="molecule type" value="Genomic_DNA"/>
</dbReference>
<dbReference type="InterPro" id="IPR027417">
    <property type="entry name" value="P-loop_NTPase"/>
</dbReference>
<dbReference type="AlphaFoldDB" id="A0AA38TSL9"/>
<keyword evidence="2" id="KW-0342">GTP-binding</keyword>
<gene>
    <name evidence="3" type="ORF">OSB04_010552</name>
</gene>
<proteinExistence type="predicted"/>
<evidence type="ECO:0000256" key="2">
    <source>
        <dbReference type="ARBA" id="ARBA00023134"/>
    </source>
</evidence>
<dbReference type="InterPro" id="IPR025662">
    <property type="entry name" value="Sigma_54_int_dom_ATP-bd_1"/>
</dbReference>
<dbReference type="SUPFAM" id="SSF52540">
    <property type="entry name" value="P-loop containing nucleoside triphosphate hydrolases"/>
    <property type="match status" value="1"/>
</dbReference>
<keyword evidence="1" id="KW-0547">Nucleotide-binding</keyword>
<dbReference type="PRINTS" id="PR00449">
    <property type="entry name" value="RASTRNSFRMNG"/>
</dbReference>
<evidence type="ECO:0000256" key="1">
    <source>
        <dbReference type="ARBA" id="ARBA00022741"/>
    </source>
</evidence>
<protein>
    <submittedName>
        <fullName evidence="3">Uncharacterized protein</fullName>
    </submittedName>
</protein>
<sequence length="165" mass="18331">MFWRERDREINKEQNGGPPFGQVRVLVVGDSGVGKTSLVNLIVKGTSTARPPQTIGCTVDVKHFTYGTPSSSSDSIKGDKDREFFVELWDVSGHERYTDCRSIFYSQINVALWRKLLGKNPVSGILEFSFNAPLNPSRKPSSFEAVVQHLVSKRRSGDNSLPSKG</sequence>
<organism evidence="3 4">
    <name type="scientific">Centaurea solstitialis</name>
    <name type="common">yellow star-thistle</name>
    <dbReference type="NCBI Taxonomy" id="347529"/>
    <lineage>
        <taxon>Eukaryota</taxon>
        <taxon>Viridiplantae</taxon>
        <taxon>Streptophyta</taxon>
        <taxon>Embryophyta</taxon>
        <taxon>Tracheophyta</taxon>
        <taxon>Spermatophyta</taxon>
        <taxon>Magnoliopsida</taxon>
        <taxon>eudicotyledons</taxon>
        <taxon>Gunneridae</taxon>
        <taxon>Pentapetalae</taxon>
        <taxon>asterids</taxon>
        <taxon>campanulids</taxon>
        <taxon>Asterales</taxon>
        <taxon>Asteraceae</taxon>
        <taxon>Carduoideae</taxon>
        <taxon>Cardueae</taxon>
        <taxon>Centaureinae</taxon>
        <taxon>Centaurea</taxon>
    </lineage>
</organism>
<name>A0AA38TSL9_9ASTR</name>
<dbReference type="Pfam" id="PF08477">
    <property type="entry name" value="Roc"/>
    <property type="match status" value="1"/>
</dbReference>
<dbReference type="Gene3D" id="3.40.50.300">
    <property type="entry name" value="P-loop containing nucleotide triphosphate hydrolases"/>
    <property type="match status" value="1"/>
</dbReference>
<dbReference type="SMART" id="SM00175">
    <property type="entry name" value="RAB"/>
    <property type="match status" value="1"/>
</dbReference>
<dbReference type="PROSITE" id="PS00675">
    <property type="entry name" value="SIGMA54_INTERACT_1"/>
    <property type="match status" value="1"/>
</dbReference>